<reference evidence="2" key="1">
    <citation type="submission" date="2021-03" db="EMBL/GenBank/DDBJ databases">
        <authorList>
            <person name="Bekaert M."/>
        </authorList>
    </citation>
    <scope>NUCLEOTIDE SEQUENCE</scope>
</reference>
<keyword evidence="3" id="KW-1185">Reference proteome</keyword>
<protein>
    <recommendedName>
        <fullName evidence="1">Tc1-like transposase DDE domain-containing protein</fullName>
    </recommendedName>
</protein>
<dbReference type="AlphaFoldDB" id="A0A8S3SNM5"/>
<sequence length="226" mass="25733">MISLVLKSLNFTKKKLTVYPKESCTERILALYDAYLEVISNTNPMTLHFFDESSVIKTSGNRTYGHAPRGLNAVEFQRYASNATFTINLLHGPLGVDYFNILDGPSNGQNLVAFFLEAVQETDVNNQLKLQRGDTVVMDNCGFHHGRLTEAHLRQIFQLSGVSLLFQPPYHPQLNTCEHCFKSVKDYLKRYPDYCERFTEQAICDGVVEEITPLKSLSFFKQCGYL</sequence>
<accession>A0A8S3SNM5</accession>
<dbReference type="InterPro" id="IPR038717">
    <property type="entry name" value="Tc1-like_DDE_dom"/>
</dbReference>
<dbReference type="Pfam" id="PF13358">
    <property type="entry name" value="DDE_3"/>
    <property type="match status" value="1"/>
</dbReference>
<evidence type="ECO:0000259" key="1">
    <source>
        <dbReference type="Pfam" id="PF13358"/>
    </source>
</evidence>
<feature type="domain" description="Tc1-like transposase DDE" evidence="1">
    <location>
        <begin position="47"/>
        <end position="190"/>
    </location>
</feature>
<evidence type="ECO:0000313" key="3">
    <source>
        <dbReference type="Proteomes" id="UP000683360"/>
    </source>
</evidence>
<evidence type="ECO:0000313" key="2">
    <source>
        <dbReference type="EMBL" id="CAG2223337.1"/>
    </source>
</evidence>
<organism evidence="2 3">
    <name type="scientific">Mytilus edulis</name>
    <name type="common">Blue mussel</name>
    <dbReference type="NCBI Taxonomy" id="6550"/>
    <lineage>
        <taxon>Eukaryota</taxon>
        <taxon>Metazoa</taxon>
        <taxon>Spiralia</taxon>
        <taxon>Lophotrochozoa</taxon>
        <taxon>Mollusca</taxon>
        <taxon>Bivalvia</taxon>
        <taxon>Autobranchia</taxon>
        <taxon>Pteriomorphia</taxon>
        <taxon>Mytilida</taxon>
        <taxon>Mytiloidea</taxon>
        <taxon>Mytilidae</taxon>
        <taxon>Mytilinae</taxon>
        <taxon>Mytilus</taxon>
    </lineage>
</organism>
<dbReference type="InterPro" id="IPR036397">
    <property type="entry name" value="RNaseH_sf"/>
</dbReference>
<proteinExistence type="predicted"/>
<dbReference type="Proteomes" id="UP000683360">
    <property type="component" value="Unassembled WGS sequence"/>
</dbReference>
<comment type="caution">
    <text evidence="2">The sequence shown here is derived from an EMBL/GenBank/DDBJ whole genome shotgun (WGS) entry which is preliminary data.</text>
</comment>
<name>A0A8S3SNM5_MYTED</name>
<dbReference type="OrthoDB" id="6145513at2759"/>
<dbReference type="EMBL" id="CAJPWZ010001784">
    <property type="protein sequence ID" value="CAG2223337.1"/>
    <property type="molecule type" value="Genomic_DNA"/>
</dbReference>
<dbReference type="PANTHER" id="PTHR46564">
    <property type="entry name" value="TRANSPOSASE"/>
    <property type="match status" value="1"/>
</dbReference>
<dbReference type="Gene3D" id="3.30.420.10">
    <property type="entry name" value="Ribonuclease H-like superfamily/Ribonuclease H"/>
    <property type="match status" value="1"/>
</dbReference>
<dbReference type="GO" id="GO:0003676">
    <property type="term" value="F:nucleic acid binding"/>
    <property type="evidence" value="ECO:0007669"/>
    <property type="project" value="InterPro"/>
</dbReference>
<gene>
    <name evidence="2" type="ORF">MEDL_36621</name>
</gene>
<dbReference type="PANTHER" id="PTHR46564:SF1">
    <property type="entry name" value="TRANSPOSASE"/>
    <property type="match status" value="1"/>
</dbReference>